<keyword evidence="10" id="KW-1185">Reference proteome</keyword>
<protein>
    <recommendedName>
        <fullName evidence="3">ubiquitinyl hydrolase 1</fullName>
        <ecNumber evidence="3">3.4.19.12</ecNumber>
    </recommendedName>
</protein>
<dbReference type="PROSITE" id="PS00973">
    <property type="entry name" value="USP_2"/>
    <property type="match status" value="1"/>
</dbReference>
<evidence type="ECO:0000256" key="5">
    <source>
        <dbReference type="ARBA" id="ARBA00022786"/>
    </source>
</evidence>
<name>A0AAN7WQ23_9SACH</name>
<evidence type="ECO:0000256" key="3">
    <source>
        <dbReference type="ARBA" id="ARBA00012759"/>
    </source>
</evidence>
<evidence type="ECO:0000313" key="9">
    <source>
        <dbReference type="EMBL" id="KAK5781107.1"/>
    </source>
</evidence>
<keyword evidence="7" id="KW-0788">Thiol protease</keyword>
<dbReference type="Proteomes" id="UP001306508">
    <property type="component" value="Unassembled WGS sequence"/>
</dbReference>
<evidence type="ECO:0000256" key="1">
    <source>
        <dbReference type="ARBA" id="ARBA00000707"/>
    </source>
</evidence>
<proteinExistence type="inferred from homology"/>
<organism evidence="9 10">
    <name type="scientific">Arxiozyma heterogenica</name>
    <dbReference type="NCBI Taxonomy" id="278026"/>
    <lineage>
        <taxon>Eukaryota</taxon>
        <taxon>Fungi</taxon>
        <taxon>Dikarya</taxon>
        <taxon>Ascomycota</taxon>
        <taxon>Saccharomycotina</taxon>
        <taxon>Saccharomycetes</taxon>
        <taxon>Saccharomycetales</taxon>
        <taxon>Saccharomycetaceae</taxon>
        <taxon>Arxiozyma</taxon>
    </lineage>
</organism>
<sequence>MSPYNMNWLKYLSENDTIITYLFVGQVSSRLKCRICHTLSVNYEAFSILSLPIPNVVTCNIMECFRQFFEEQQLDPPNQWNCVKCGIKTPSAQKITLIKMPTILIIQLARFHNNLIRNNCFIHYPLILDYRYTGVLTNSYTNNFKYELYSVVCHQGSVNNGHYSTFVYKGDKNGWYYFNDTIFKSIQTLNEIIR</sequence>
<dbReference type="InterPro" id="IPR050185">
    <property type="entry name" value="Ub_carboxyl-term_hydrolase"/>
</dbReference>
<gene>
    <name evidence="9" type="ORF">RI543_001498</name>
</gene>
<reference evidence="10" key="1">
    <citation type="submission" date="2023-07" db="EMBL/GenBank/DDBJ databases">
        <title>A draft genome of Kazachstania heterogenica Y-27499.</title>
        <authorList>
            <person name="Donic C."/>
            <person name="Kralova J.S."/>
            <person name="Fidel L."/>
            <person name="Ben-Dor S."/>
            <person name="Jung S."/>
        </authorList>
    </citation>
    <scope>NUCLEOTIDE SEQUENCE [LARGE SCALE GENOMIC DNA]</scope>
    <source>
        <strain evidence="10">Y27499</strain>
    </source>
</reference>
<dbReference type="EC" id="3.4.19.12" evidence="3"/>
<evidence type="ECO:0000256" key="2">
    <source>
        <dbReference type="ARBA" id="ARBA00009085"/>
    </source>
</evidence>
<keyword evidence="5" id="KW-0833">Ubl conjugation pathway</keyword>
<dbReference type="PROSITE" id="PS50235">
    <property type="entry name" value="USP_3"/>
    <property type="match status" value="1"/>
</dbReference>
<dbReference type="PANTHER" id="PTHR21646">
    <property type="entry name" value="UBIQUITIN CARBOXYL-TERMINAL HYDROLASE"/>
    <property type="match status" value="1"/>
</dbReference>
<comment type="caution">
    <text evidence="9">The sequence shown here is derived from an EMBL/GenBank/DDBJ whole genome shotgun (WGS) entry which is preliminary data.</text>
</comment>
<comment type="similarity">
    <text evidence="2">Belongs to the peptidase C19 family.</text>
</comment>
<keyword evidence="6" id="KW-0378">Hydrolase</keyword>
<keyword evidence="4" id="KW-0645">Protease</keyword>
<accession>A0AAN7WQ23</accession>
<dbReference type="AlphaFoldDB" id="A0AAN7WQ23"/>
<dbReference type="InterPro" id="IPR001394">
    <property type="entry name" value="Peptidase_C19_UCH"/>
</dbReference>
<evidence type="ECO:0000256" key="7">
    <source>
        <dbReference type="ARBA" id="ARBA00022807"/>
    </source>
</evidence>
<dbReference type="CDD" id="cd02674">
    <property type="entry name" value="Peptidase_C19R"/>
    <property type="match status" value="1"/>
</dbReference>
<dbReference type="GO" id="GO:0016579">
    <property type="term" value="P:protein deubiquitination"/>
    <property type="evidence" value="ECO:0007669"/>
    <property type="project" value="InterPro"/>
</dbReference>
<comment type="catalytic activity">
    <reaction evidence="1">
        <text>Thiol-dependent hydrolysis of ester, thioester, amide, peptide and isopeptide bonds formed by the C-terminal Gly of ubiquitin (a 76-residue protein attached to proteins as an intracellular targeting signal).</text>
        <dbReference type="EC" id="3.4.19.12"/>
    </reaction>
</comment>
<dbReference type="PANTHER" id="PTHR21646:SF95">
    <property type="entry name" value="UBIQUITIN CARBOXYL-TERMINAL HYDROLASE 4-RELATED"/>
    <property type="match status" value="1"/>
</dbReference>
<dbReference type="InterPro" id="IPR028889">
    <property type="entry name" value="USP"/>
</dbReference>
<evidence type="ECO:0000313" key="10">
    <source>
        <dbReference type="Proteomes" id="UP001306508"/>
    </source>
</evidence>
<dbReference type="SUPFAM" id="SSF54001">
    <property type="entry name" value="Cysteine proteinases"/>
    <property type="match status" value="1"/>
</dbReference>
<feature type="domain" description="USP" evidence="8">
    <location>
        <begin position="1"/>
        <end position="194"/>
    </location>
</feature>
<dbReference type="InterPro" id="IPR018200">
    <property type="entry name" value="USP_CS"/>
</dbReference>
<dbReference type="GO" id="GO:0006508">
    <property type="term" value="P:proteolysis"/>
    <property type="evidence" value="ECO:0007669"/>
    <property type="project" value="UniProtKB-KW"/>
</dbReference>
<evidence type="ECO:0000256" key="4">
    <source>
        <dbReference type="ARBA" id="ARBA00022670"/>
    </source>
</evidence>
<dbReference type="Gene3D" id="3.90.70.10">
    <property type="entry name" value="Cysteine proteinases"/>
    <property type="match status" value="1"/>
</dbReference>
<dbReference type="InterPro" id="IPR038765">
    <property type="entry name" value="Papain-like_cys_pep_sf"/>
</dbReference>
<dbReference type="GO" id="GO:0004843">
    <property type="term" value="F:cysteine-type deubiquitinase activity"/>
    <property type="evidence" value="ECO:0007669"/>
    <property type="project" value="UniProtKB-EC"/>
</dbReference>
<evidence type="ECO:0000259" key="8">
    <source>
        <dbReference type="PROSITE" id="PS50235"/>
    </source>
</evidence>
<evidence type="ECO:0000256" key="6">
    <source>
        <dbReference type="ARBA" id="ARBA00022801"/>
    </source>
</evidence>
<dbReference type="Pfam" id="PF00443">
    <property type="entry name" value="UCH"/>
    <property type="match status" value="1"/>
</dbReference>
<dbReference type="EMBL" id="JAWIZZ010000038">
    <property type="protein sequence ID" value="KAK5781107.1"/>
    <property type="molecule type" value="Genomic_DNA"/>
</dbReference>